<protein>
    <submittedName>
        <fullName evidence="1">Uncharacterized protein</fullName>
    </submittedName>
</protein>
<dbReference type="Proteomes" id="UP001597131">
    <property type="component" value="Unassembled WGS sequence"/>
</dbReference>
<name>A0ABW3NQH1_9FLAO</name>
<sequence>MADFTKFSTNQLQNSLNVIRYQNINGATQEFGNLLEKEIEKRNTDKSKKHFYSLIKRKVAQTSVGSSALRNQGAKGIIEISRNYFENEIDLKEFKQQLYSDNFKEYLDNNTIKLRNLFPINGQSWGAARKGLNLFLRDVIYNHYLREYLNINSDSIKHLQKLEVPLDKDVAKGLYQEKENKSLKRWKSIKSLDQNTSDKYQNIALSIADRKGILRVHLDLEYWRKAK</sequence>
<evidence type="ECO:0000313" key="2">
    <source>
        <dbReference type="Proteomes" id="UP001597131"/>
    </source>
</evidence>
<dbReference type="RefSeq" id="WP_380745385.1">
    <property type="nucleotide sequence ID" value="NZ_JBHTLI010000001.1"/>
</dbReference>
<evidence type="ECO:0000313" key="1">
    <source>
        <dbReference type="EMBL" id="MFD1096123.1"/>
    </source>
</evidence>
<dbReference type="EMBL" id="JBHTLI010000001">
    <property type="protein sequence ID" value="MFD1096123.1"/>
    <property type="molecule type" value="Genomic_DNA"/>
</dbReference>
<comment type="caution">
    <text evidence="1">The sequence shown here is derived from an EMBL/GenBank/DDBJ whole genome shotgun (WGS) entry which is preliminary data.</text>
</comment>
<gene>
    <name evidence="1" type="ORF">ACFQ3Q_10220</name>
</gene>
<keyword evidence="2" id="KW-1185">Reference proteome</keyword>
<proteinExistence type="predicted"/>
<organism evidence="1 2">
    <name type="scientific">Salegentibacter chungangensis</name>
    <dbReference type="NCBI Taxonomy" id="1335724"/>
    <lineage>
        <taxon>Bacteria</taxon>
        <taxon>Pseudomonadati</taxon>
        <taxon>Bacteroidota</taxon>
        <taxon>Flavobacteriia</taxon>
        <taxon>Flavobacteriales</taxon>
        <taxon>Flavobacteriaceae</taxon>
        <taxon>Salegentibacter</taxon>
    </lineage>
</organism>
<reference evidence="2" key="1">
    <citation type="journal article" date="2019" name="Int. J. Syst. Evol. Microbiol.">
        <title>The Global Catalogue of Microorganisms (GCM) 10K type strain sequencing project: providing services to taxonomists for standard genome sequencing and annotation.</title>
        <authorList>
            <consortium name="The Broad Institute Genomics Platform"/>
            <consortium name="The Broad Institute Genome Sequencing Center for Infectious Disease"/>
            <person name="Wu L."/>
            <person name="Ma J."/>
        </authorList>
    </citation>
    <scope>NUCLEOTIDE SEQUENCE [LARGE SCALE GENOMIC DNA]</scope>
    <source>
        <strain evidence="2">CCUG 64793</strain>
    </source>
</reference>
<accession>A0ABW3NQH1</accession>